<name>A0A2K8SIA8_9NOSO</name>
<protein>
    <submittedName>
        <fullName evidence="1">Phenylpropionate dioxygenase or related ring-hydroxylating dioxygenase, large terminal subunit</fullName>
    </submittedName>
</protein>
<dbReference type="EMBL" id="CP024785">
    <property type="protein sequence ID" value="AUB35192.1"/>
    <property type="molecule type" value="Genomic_DNA"/>
</dbReference>
<dbReference type="GO" id="GO:0051213">
    <property type="term" value="F:dioxygenase activity"/>
    <property type="evidence" value="ECO:0007669"/>
    <property type="project" value="UniProtKB-KW"/>
</dbReference>
<sequence>MDSHIFTTNFTKAFYLPTKADLFLSGLRSWVNQYKAEP</sequence>
<gene>
    <name evidence="1" type="ORF">COO91_01062</name>
</gene>
<reference evidence="1 2" key="1">
    <citation type="submission" date="2017-11" db="EMBL/GenBank/DDBJ databases">
        <title>Complete genome of a free-living desiccation-tolerant cyanobacterium and its photosynthetic adaptation to extreme terrestrial habitat.</title>
        <authorList>
            <person name="Shang J."/>
        </authorList>
    </citation>
    <scope>NUCLEOTIDE SEQUENCE [LARGE SCALE GENOMIC DNA]</scope>
    <source>
        <strain evidence="1 2">CCNUN1</strain>
    </source>
</reference>
<dbReference type="AlphaFoldDB" id="A0A2K8SIA8"/>
<keyword evidence="1" id="KW-0223">Dioxygenase</keyword>
<keyword evidence="1" id="KW-0560">Oxidoreductase</keyword>
<proteinExistence type="predicted"/>
<evidence type="ECO:0000313" key="2">
    <source>
        <dbReference type="Proteomes" id="UP000232003"/>
    </source>
</evidence>
<evidence type="ECO:0000313" key="1">
    <source>
        <dbReference type="EMBL" id="AUB35192.1"/>
    </source>
</evidence>
<accession>A0A2K8SIA8</accession>
<dbReference type="KEGG" id="nfl:COO91_01062"/>
<organism evidence="1 2">
    <name type="scientific">Nostoc flagelliforme CCNUN1</name>
    <dbReference type="NCBI Taxonomy" id="2038116"/>
    <lineage>
        <taxon>Bacteria</taxon>
        <taxon>Bacillati</taxon>
        <taxon>Cyanobacteriota</taxon>
        <taxon>Cyanophyceae</taxon>
        <taxon>Nostocales</taxon>
        <taxon>Nostocaceae</taxon>
        <taxon>Nostoc</taxon>
    </lineage>
</organism>
<keyword evidence="2" id="KW-1185">Reference proteome</keyword>
<dbReference type="Proteomes" id="UP000232003">
    <property type="component" value="Chromosome"/>
</dbReference>